<dbReference type="PRINTS" id="PR00919">
    <property type="entry name" value="THERMOPTASE"/>
</dbReference>
<comment type="caution">
    <text evidence="10">The sequence shown here is derived from an EMBL/GenBank/DDBJ whole genome shotgun (WGS) entry which is preliminary data.</text>
</comment>
<evidence type="ECO:0000256" key="9">
    <source>
        <dbReference type="ARBA" id="ARBA00023049"/>
    </source>
</evidence>
<dbReference type="GO" id="GO:0008237">
    <property type="term" value="F:metallopeptidase activity"/>
    <property type="evidence" value="ECO:0007669"/>
    <property type="project" value="UniProtKB-KW"/>
</dbReference>
<dbReference type="InterPro" id="IPR052170">
    <property type="entry name" value="M29_Exopeptidase"/>
</dbReference>
<keyword evidence="5 10" id="KW-0031">Aminopeptidase</keyword>
<name>A0A7C6A8S2_UNCW3</name>
<evidence type="ECO:0000256" key="2">
    <source>
        <dbReference type="ARBA" id="ARBA00001946"/>
    </source>
</evidence>
<keyword evidence="8" id="KW-0378">Hydrolase</keyword>
<keyword evidence="7" id="KW-0479">Metal-binding</keyword>
<comment type="cofactor">
    <cofactor evidence="1">
        <name>Co(2+)</name>
        <dbReference type="ChEBI" id="CHEBI:48828"/>
    </cofactor>
</comment>
<sequence length="367" mass="41535">MTDPRIEKMAEVLTQYSLALKKGDLFRIDGSYLAESLIKAVYKEALLLGAHPYTMVTIEGLQEIFYKNSSDDQLKFVSEIDRFSYEKLDANLTIWGEWNTKYLSNVSPQRIATYLGARKELFNRRLERIAQHELRWCGTLFPTQANAQDAEMSLAEFEDFVFAGALVDKPDPIKEWQKLSNEQATFIQELSKCHQFRVKALDTDLTFQVNGRKWINCDGHLNFPDGEIFTCPIEESVQGTIRFTYPAVYQGKEVEDVRLQFAEGKVVKASAAKGEEFLNSLLNTDAGAKYVGEFSFGNNYGIQRFIKHTLFDEKIGGTIHLALGAALPEAGGKNKSGIHWDMVCDLRKGGEIYGDGELIYQNGKFLI</sequence>
<evidence type="ECO:0000313" key="10">
    <source>
        <dbReference type="EMBL" id="HHS51948.1"/>
    </source>
</evidence>
<proteinExistence type="inferred from homology"/>
<organism evidence="10">
    <name type="scientific">candidate division WOR-3 bacterium</name>
    <dbReference type="NCBI Taxonomy" id="2052148"/>
    <lineage>
        <taxon>Bacteria</taxon>
        <taxon>Bacteria division WOR-3</taxon>
    </lineage>
</organism>
<comment type="similarity">
    <text evidence="4">Belongs to the peptidase M29 family.</text>
</comment>
<dbReference type="InterPro" id="IPR035097">
    <property type="entry name" value="M29_N-terminal"/>
</dbReference>
<dbReference type="Pfam" id="PF02073">
    <property type="entry name" value="Peptidase_M29"/>
    <property type="match status" value="1"/>
</dbReference>
<evidence type="ECO:0000256" key="5">
    <source>
        <dbReference type="ARBA" id="ARBA00022438"/>
    </source>
</evidence>
<dbReference type="InterPro" id="IPR000787">
    <property type="entry name" value="Peptidase_M29"/>
</dbReference>
<dbReference type="GO" id="GO:0004177">
    <property type="term" value="F:aminopeptidase activity"/>
    <property type="evidence" value="ECO:0007669"/>
    <property type="project" value="UniProtKB-KW"/>
</dbReference>
<protein>
    <submittedName>
        <fullName evidence="10">Aminopeptidase</fullName>
    </submittedName>
</protein>
<evidence type="ECO:0000256" key="6">
    <source>
        <dbReference type="ARBA" id="ARBA00022670"/>
    </source>
</evidence>
<dbReference type="GO" id="GO:0046872">
    <property type="term" value="F:metal ion binding"/>
    <property type="evidence" value="ECO:0007669"/>
    <property type="project" value="UniProtKB-KW"/>
</dbReference>
<dbReference type="PANTHER" id="PTHR34448:SF1">
    <property type="entry name" value="BLL6088 PROTEIN"/>
    <property type="match status" value="1"/>
</dbReference>
<evidence type="ECO:0000256" key="7">
    <source>
        <dbReference type="ARBA" id="ARBA00022723"/>
    </source>
</evidence>
<dbReference type="EMBL" id="DTLI01000095">
    <property type="protein sequence ID" value="HHS51948.1"/>
    <property type="molecule type" value="Genomic_DNA"/>
</dbReference>
<gene>
    <name evidence="10" type="ORF">ENW73_03640</name>
</gene>
<evidence type="ECO:0000256" key="8">
    <source>
        <dbReference type="ARBA" id="ARBA00022801"/>
    </source>
</evidence>
<dbReference type="PANTHER" id="PTHR34448">
    <property type="entry name" value="AMINOPEPTIDASE"/>
    <property type="match status" value="1"/>
</dbReference>
<evidence type="ECO:0000256" key="3">
    <source>
        <dbReference type="ARBA" id="ARBA00001947"/>
    </source>
</evidence>
<dbReference type="AlphaFoldDB" id="A0A7C6A8S2"/>
<evidence type="ECO:0000256" key="4">
    <source>
        <dbReference type="ARBA" id="ARBA00008236"/>
    </source>
</evidence>
<keyword evidence="9" id="KW-0482">Metalloprotease</keyword>
<dbReference type="Gene3D" id="3.40.1830.10">
    <property type="entry name" value="Thermophilic metalloprotease (M29)"/>
    <property type="match status" value="1"/>
</dbReference>
<dbReference type="GO" id="GO:0006508">
    <property type="term" value="P:proteolysis"/>
    <property type="evidence" value="ECO:0007669"/>
    <property type="project" value="UniProtKB-KW"/>
</dbReference>
<keyword evidence="6" id="KW-0645">Protease</keyword>
<comment type="cofactor">
    <cofactor evidence="3">
        <name>Zn(2+)</name>
        <dbReference type="ChEBI" id="CHEBI:29105"/>
    </cofactor>
</comment>
<evidence type="ECO:0000256" key="1">
    <source>
        <dbReference type="ARBA" id="ARBA00001941"/>
    </source>
</evidence>
<accession>A0A7C6A8S2</accession>
<dbReference type="SUPFAM" id="SSF144052">
    <property type="entry name" value="Thermophilic metalloprotease-like"/>
    <property type="match status" value="1"/>
</dbReference>
<comment type="cofactor">
    <cofactor evidence="2">
        <name>Mg(2+)</name>
        <dbReference type="ChEBI" id="CHEBI:18420"/>
    </cofactor>
</comment>
<reference evidence="10" key="1">
    <citation type="journal article" date="2020" name="mSystems">
        <title>Genome- and Community-Level Interaction Insights into Carbon Utilization and Element Cycling Functions of Hydrothermarchaeota in Hydrothermal Sediment.</title>
        <authorList>
            <person name="Zhou Z."/>
            <person name="Liu Y."/>
            <person name="Xu W."/>
            <person name="Pan J."/>
            <person name="Luo Z.H."/>
            <person name="Li M."/>
        </authorList>
    </citation>
    <scope>NUCLEOTIDE SEQUENCE [LARGE SCALE GENOMIC DNA]</scope>
    <source>
        <strain evidence="10">SpSt-876</strain>
    </source>
</reference>